<gene>
    <name evidence="3" type="ORF">H9649_04460</name>
</gene>
<dbReference type="InterPro" id="IPR000086">
    <property type="entry name" value="NUDIX_hydrolase_dom"/>
</dbReference>
<dbReference type="Pfam" id="PF00293">
    <property type="entry name" value="NUDIX"/>
    <property type="match status" value="1"/>
</dbReference>
<dbReference type="Pfam" id="PF21906">
    <property type="entry name" value="WHD_NrtR"/>
    <property type="match status" value="1"/>
</dbReference>
<dbReference type="InterPro" id="IPR020084">
    <property type="entry name" value="NUDIX_hydrolase_CS"/>
</dbReference>
<evidence type="ECO:0000313" key="3">
    <source>
        <dbReference type="EMBL" id="MBD7983824.1"/>
    </source>
</evidence>
<dbReference type="PANTHER" id="PTHR43736">
    <property type="entry name" value="ADP-RIBOSE PYROPHOSPHATASE"/>
    <property type="match status" value="1"/>
</dbReference>
<dbReference type="SUPFAM" id="SSF46785">
    <property type="entry name" value="Winged helix' DNA-binding domain"/>
    <property type="match status" value="1"/>
</dbReference>
<dbReference type="PANTHER" id="PTHR43736:SF4">
    <property type="entry name" value="SLR1690 PROTEIN"/>
    <property type="match status" value="1"/>
</dbReference>
<organism evidence="3 4">
    <name type="scientific">Sporosarcina quadrami</name>
    <dbReference type="NCBI Taxonomy" id="2762234"/>
    <lineage>
        <taxon>Bacteria</taxon>
        <taxon>Bacillati</taxon>
        <taxon>Bacillota</taxon>
        <taxon>Bacilli</taxon>
        <taxon>Bacillales</taxon>
        <taxon>Caryophanaceae</taxon>
        <taxon>Sporosarcina</taxon>
    </lineage>
</organism>
<evidence type="ECO:0000259" key="2">
    <source>
        <dbReference type="PROSITE" id="PS51462"/>
    </source>
</evidence>
<dbReference type="RefSeq" id="WP_191693514.1">
    <property type="nucleotide sequence ID" value="NZ_JACSQN010000003.1"/>
</dbReference>
<dbReference type="Gene3D" id="1.10.10.10">
    <property type="entry name" value="Winged helix-like DNA-binding domain superfamily/Winged helix DNA-binding domain"/>
    <property type="match status" value="1"/>
</dbReference>
<keyword evidence="4" id="KW-1185">Reference proteome</keyword>
<dbReference type="InterPro" id="IPR015797">
    <property type="entry name" value="NUDIX_hydrolase-like_dom_sf"/>
</dbReference>
<dbReference type="EMBL" id="JACSQN010000003">
    <property type="protein sequence ID" value="MBD7983824.1"/>
    <property type="molecule type" value="Genomic_DNA"/>
</dbReference>
<dbReference type="Proteomes" id="UP000626786">
    <property type="component" value="Unassembled WGS sequence"/>
</dbReference>
<evidence type="ECO:0000313" key="4">
    <source>
        <dbReference type="Proteomes" id="UP000626786"/>
    </source>
</evidence>
<dbReference type="PIRSF" id="PIRSF019423">
    <property type="entry name" value="NMN_biosyn"/>
    <property type="match status" value="1"/>
</dbReference>
<comment type="caution">
    <text evidence="3">The sequence shown here is derived from an EMBL/GenBank/DDBJ whole genome shotgun (WGS) entry which is preliminary data.</text>
</comment>
<accession>A0ABR8U7X0</accession>
<keyword evidence="1 3" id="KW-0378">Hydrolase</keyword>
<dbReference type="GO" id="GO:0016787">
    <property type="term" value="F:hydrolase activity"/>
    <property type="evidence" value="ECO:0007669"/>
    <property type="project" value="UniProtKB-KW"/>
</dbReference>
<dbReference type="InterPro" id="IPR036390">
    <property type="entry name" value="WH_DNA-bd_sf"/>
</dbReference>
<proteinExistence type="predicted"/>
<dbReference type="InterPro" id="IPR036388">
    <property type="entry name" value="WH-like_DNA-bd_sf"/>
</dbReference>
<feature type="domain" description="Nudix hydrolase" evidence="2">
    <location>
        <begin position="35"/>
        <end position="176"/>
    </location>
</feature>
<dbReference type="PROSITE" id="PS51462">
    <property type="entry name" value="NUDIX"/>
    <property type="match status" value="1"/>
</dbReference>
<dbReference type="SUPFAM" id="SSF55811">
    <property type="entry name" value="Nudix"/>
    <property type="match status" value="1"/>
</dbReference>
<dbReference type="Gene3D" id="3.90.79.10">
    <property type="entry name" value="Nucleoside Triphosphate Pyrophosphohydrolase"/>
    <property type="match status" value="1"/>
</dbReference>
<dbReference type="CDD" id="cd18873">
    <property type="entry name" value="NUDIX_NadM_like"/>
    <property type="match status" value="1"/>
</dbReference>
<protein>
    <submittedName>
        <fullName evidence="3">NUDIX hydrolase</fullName>
    </submittedName>
</protein>
<reference evidence="3 4" key="1">
    <citation type="submission" date="2020-08" db="EMBL/GenBank/DDBJ databases">
        <title>A Genomic Blueprint of the Chicken Gut Microbiome.</title>
        <authorList>
            <person name="Gilroy R."/>
            <person name="Ravi A."/>
            <person name="Getino M."/>
            <person name="Pursley I."/>
            <person name="Horton D.L."/>
            <person name="Alikhan N.-F."/>
            <person name="Baker D."/>
            <person name="Gharbi K."/>
            <person name="Hall N."/>
            <person name="Watson M."/>
            <person name="Adriaenssens E.M."/>
            <person name="Foster-Nyarko E."/>
            <person name="Jarju S."/>
            <person name="Secka A."/>
            <person name="Antonio M."/>
            <person name="Oren A."/>
            <person name="Chaudhuri R."/>
            <person name="La Ragione R.M."/>
            <person name="Hildebrand F."/>
            <person name="Pallen M.J."/>
        </authorList>
    </citation>
    <scope>NUCLEOTIDE SEQUENCE [LARGE SCALE GENOMIC DNA]</scope>
    <source>
        <strain evidence="3 4">Sa2YVA2</strain>
    </source>
</reference>
<sequence length="305" mass="34934">MEEKDLQNLSETEFIEQYKKTEKDKYEKPSIATDMAIFTVATKKVTDNRKKADKELQVLLIRRGGHPYKGDWALAGGFMGIDEDVETAVQRELKEETGVDGVYAEQLYTWSAVDRDPRMRIVSVSYLALVDQEKLPPLQAGDDADDVRWFTVKDRVMESRDELVDGTMIKTDKIELTLISDEVTASAVIEKTTITEGANVKTVVTISERNGIAFDHAEIILYSLERLRGKVNYTNIAFNLAGEEFTLPDLQQIYEVILGRELNKVQFRRHVENMVVDTGKEIKTGAYRPSKLYRYNAAWVYDQWK</sequence>
<dbReference type="InterPro" id="IPR011213">
    <property type="entry name" value="NMN_biosyn"/>
</dbReference>
<dbReference type="PROSITE" id="PS00893">
    <property type="entry name" value="NUDIX_BOX"/>
    <property type="match status" value="1"/>
</dbReference>
<name>A0ABR8U7X0_9BACL</name>
<dbReference type="InterPro" id="IPR054105">
    <property type="entry name" value="WHD_NrtR"/>
</dbReference>
<evidence type="ECO:0000256" key="1">
    <source>
        <dbReference type="ARBA" id="ARBA00022801"/>
    </source>
</evidence>